<accession>A0A3G6JD33</accession>
<dbReference type="KEGG" id="ccho:CCHOA_10960"/>
<name>A0A3G6JD33_9CORY</name>
<dbReference type="AlphaFoldDB" id="A0A3G6JD33"/>
<evidence type="ECO:0000313" key="2">
    <source>
        <dbReference type="Proteomes" id="UP000269019"/>
    </source>
</evidence>
<proteinExistence type="predicted"/>
<dbReference type="Proteomes" id="UP000269019">
    <property type="component" value="Chromosome"/>
</dbReference>
<evidence type="ECO:0000313" key="1">
    <source>
        <dbReference type="EMBL" id="AZA14570.1"/>
    </source>
</evidence>
<sequence length="88" mass="9475">MLHTGIGGTCGVGVFSGLLREVTSEFLRRFVSLGLVALDLKNTSCVPPTYYHGVCRQIANRYPVEVVGQSLLNSSPTGHLIGVVPVYR</sequence>
<keyword evidence="2" id="KW-1185">Reference proteome</keyword>
<organism evidence="1 2">
    <name type="scientific">Corynebacterium choanae</name>
    <dbReference type="NCBI Taxonomy" id="1862358"/>
    <lineage>
        <taxon>Bacteria</taxon>
        <taxon>Bacillati</taxon>
        <taxon>Actinomycetota</taxon>
        <taxon>Actinomycetes</taxon>
        <taxon>Mycobacteriales</taxon>
        <taxon>Corynebacteriaceae</taxon>
        <taxon>Corynebacterium</taxon>
    </lineage>
</organism>
<dbReference type="EMBL" id="CP033896">
    <property type="protein sequence ID" value="AZA14570.1"/>
    <property type="molecule type" value="Genomic_DNA"/>
</dbReference>
<gene>
    <name evidence="1" type="ORF">CCHOA_10960</name>
</gene>
<reference evidence="1 2" key="1">
    <citation type="submission" date="2018-11" db="EMBL/GenBank/DDBJ databases">
        <authorList>
            <person name="Kleinhagauer T."/>
            <person name="Glaeser S.P."/>
            <person name="Spergser J."/>
            <person name="Ruckert C."/>
            <person name="Kaempfer P."/>
            <person name="Busse H.-J."/>
        </authorList>
    </citation>
    <scope>NUCLEOTIDE SEQUENCE [LARGE SCALE GENOMIC DNA]</scope>
    <source>
        <strain evidence="1 2">200CH</strain>
    </source>
</reference>
<protein>
    <submittedName>
        <fullName evidence="1">Uncharacterized protein</fullName>
    </submittedName>
</protein>